<feature type="domain" description="C2H2-type" evidence="10">
    <location>
        <begin position="308"/>
        <end position="336"/>
    </location>
</feature>
<evidence type="ECO:0000256" key="9">
    <source>
        <dbReference type="SAM" id="MobiDB-lite"/>
    </source>
</evidence>
<evidence type="ECO:0000256" key="3">
    <source>
        <dbReference type="ARBA" id="ARBA00022771"/>
    </source>
</evidence>
<evidence type="ECO:0000256" key="5">
    <source>
        <dbReference type="ARBA" id="ARBA00023015"/>
    </source>
</evidence>
<keyword evidence="7" id="KW-0539">Nucleus</keyword>
<feature type="compositionally biased region" description="Low complexity" evidence="9">
    <location>
        <begin position="288"/>
        <end position="297"/>
    </location>
</feature>
<keyword evidence="3 8" id="KW-0863">Zinc-finger</keyword>
<dbReference type="Pfam" id="PF13894">
    <property type="entry name" value="zf-C2H2_4"/>
    <property type="match status" value="1"/>
</dbReference>
<dbReference type="GO" id="GO:0005634">
    <property type="term" value="C:nucleus"/>
    <property type="evidence" value="ECO:0007669"/>
    <property type="project" value="UniProtKB-SubCell"/>
</dbReference>
<evidence type="ECO:0000259" key="10">
    <source>
        <dbReference type="PROSITE" id="PS50157"/>
    </source>
</evidence>
<feature type="domain" description="C2H2-type" evidence="10">
    <location>
        <begin position="374"/>
        <end position="401"/>
    </location>
</feature>
<dbReference type="InterPro" id="IPR013087">
    <property type="entry name" value="Znf_C2H2_type"/>
</dbReference>
<dbReference type="GO" id="GO:0008270">
    <property type="term" value="F:zinc ion binding"/>
    <property type="evidence" value="ECO:0007669"/>
    <property type="project" value="UniProtKB-KW"/>
</dbReference>
<sequence>MKLFGSLARRFATIEDCMPELITAARTLLSATSTLPLPGVADSSSTSQRRDKGKAVLGFPAQRQSFGGGSGARGSSPFNPFRSGGYPQLPRTSSFDPFGFLSQRGTTAGPGGFSGRNPFQTGGHLQPSGSLRSMRPMRPPPPPLPGSPPRGPRPSVRVAPSVVVPPSFRGADPPQSRSTPPRWGDSLPGTPRLASDAPPPDLDPTFLVDPSYGVSDFINQSPGRASCFLKDISSRGTPQQAPPQDVDPDLDMDTQSGRNAHGDDDDDSDSGSDSEDEEENIPPPSEGSKTAGAASGSGRKRKRTDEILPCPVCSKTFTYLKSFEVHIKKKHAIIDPEGNCGCRKCGSSFGKEIGELVEHMQSKHNRGKRPAQVTSCPFCRRFFPSKDSLDTHIRAHADVDTEGNYGCKVCGLPVSKSAEELNQHMISEHNFGANVHVCPECKHPFNDQRMLKKHAKAHTNLREKIFKCQHCTRKPIFTRHQSYITHMEEFHNPGKHYNCDAPNCGAIFFSKRKLQEHKTKEHTDKTTCPACNTVLSSAWALKRHRIDAKH</sequence>
<feature type="domain" description="C2H2-type" evidence="10">
    <location>
        <begin position="436"/>
        <end position="463"/>
    </location>
</feature>
<evidence type="ECO:0000313" key="12">
    <source>
        <dbReference type="Proteomes" id="UP001152759"/>
    </source>
</evidence>
<dbReference type="InterPro" id="IPR036236">
    <property type="entry name" value="Znf_C2H2_sf"/>
</dbReference>
<evidence type="ECO:0000256" key="4">
    <source>
        <dbReference type="ARBA" id="ARBA00022833"/>
    </source>
</evidence>
<name>A0A9P0EY17_BEMTA</name>
<dbReference type="PANTHER" id="PTHR46179">
    <property type="entry name" value="ZINC FINGER PROTEIN"/>
    <property type="match status" value="1"/>
</dbReference>
<dbReference type="InterPro" id="IPR051061">
    <property type="entry name" value="Zinc_finger_trans_reg"/>
</dbReference>
<keyword evidence="5" id="KW-0805">Transcription regulation</keyword>
<feature type="compositionally biased region" description="Low complexity" evidence="9">
    <location>
        <begin position="153"/>
        <end position="167"/>
    </location>
</feature>
<keyword evidence="6" id="KW-0804">Transcription</keyword>
<comment type="subcellular location">
    <subcellularLocation>
        <location evidence="1">Nucleus</location>
    </subcellularLocation>
</comment>
<dbReference type="EMBL" id="OU963871">
    <property type="protein sequence ID" value="CAH0383749.1"/>
    <property type="molecule type" value="Genomic_DNA"/>
</dbReference>
<evidence type="ECO:0000256" key="8">
    <source>
        <dbReference type="PROSITE-ProRule" id="PRU00042"/>
    </source>
</evidence>
<evidence type="ECO:0000256" key="6">
    <source>
        <dbReference type="ARBA" id="ARBA00023163"/>
    </source>
</evidence>
<evidence type="ECO:0000256" key="1">
    <source>
        <dbReference type="ARBA" id="ARBA00004123"/>
    </source>
</evidence>
<evidence type="ECO:0000256" key="2">
    <source>
        <dbReference type="ARBA" id="ARBA00022723"/>
    </source>
</evidence>
<dbReference type="SMART" id="SM00355">
    <property type="entry name" value="ZnF_C2H2"/>
    <property type="match status" value="8"/>
</dbReference>
<feature type="region of interest" description="Disordered" evidence="9">
    <location>
        <begin position="60"/>
        <end position="207"/>
    </location>
</feature>
<gene>
    <name evidence="11" type="ORF">BEMITA_LOCUS3168</name>
</gene>
<accession>A0A9P0EY17</accession>
<dbReference type="Proteomes" id="UP001152759">
    <property type="component" value="Chromosome 10"/>
</dbReference>
<reference evidence="11" key="1">
    <citation type="submission" date="2021-12" db="EMBL/GenBank/DDBJ databases">
        <authorList>
            <person name="King R."/>
        </authorList>
    </citation>
    <scope>NUCLEOTIDE SEQUENCE</scope>
</reference>
<proteinExistence type="predicted"/>
<dbReference type="PROSITE" id="PS50157">
    <property type="entry name" value="ZINC_FINGER_C2H2_2"/>
    <property type="match status" value="4"/>
</dbReference>
<feature type="region of interest" description="Disordered" evidence="9">
    <location>
        <begin position="228"/>
        <end position="302"/>
    </location>
</feature>
<keyword evidence="12" id="KW-1185">Reference proteome</keyword>
<keyword evidence="2" id="KW-0479">Metal-binding</keyword>
<protein>
    <recommendedName>
        <fullName evidence="10">C2H2-type domain-containing protein</fullName>
    </recommendedName>
</protein>
<dbReference type="Gene3D" id="3.30.160.60">
    <property type="entry name" value="Classic Zinc Finger"/>
    <property type="match status" value="4"/>
</dbReference>
<dbReference type="PROSITE" id="PS00028">
    <property type="entry name" value="ZINC_FINGER_C2H2_1"/>
    <property type="match status" value="5"/>
</dbReference>
<feature type="compositionally biased region" description="Acidic residues" evidence="9">
    <location>
        <begin position="263"/>
        <end position="280"/>
    </location>
</feature>
<dbReference type="AlphaFoldDB" id="A0A9P0EY17"/>
<keyword evidence="4" id="KW-0862">Zinc</keyword>
<evidence type="ECO:0000256" key="7">
    <source>
        <dbReference type="ARBA" id="ARBA00023242"/>
    </source>
</evidence>
<feature type="domain" description="C2H2-type" evidence="10">
    <location>
        <begin position="497"/>
        <end position="527"/>
    </location>
</feature>
<feature type="region of interest" description="Disordered" evidence="9">
    <location>
        <begin position="35"/>
        <end position="54"/>
    </location>
</feature>
<dbReference type="SUPFAM" id="SSF57667">
    <property type="entry name" value="beta-beta-alpha zinc fingers"/>
    <property type="match status" value="1"/>
</dbReference>
<feature type="compositionally biased region" description="Low complexity" evidence="9">
    <location>
        <begin position="127"/>
        <end position="136"/>
    </location>
</feature>
<organism evidence="11 12">
    <name type="scientific">Bemisia tabaci</name>
    <name type="common">Sweetpotato whitefly</name>
    <name type="synonym">Aleurodes tabaci</name>
    <dbReference type="NCBI Taxonomy" id="7038"/>
    <lineage>
        <taxon>Eukaryota</taxon>
        <taxon>Metazoa</taxon>
        <taxon>Ecdysozoa</taxon>
        <taxon>Arthropoda</taxon>
        <taxon>Hexapoda</taxon>
        <taxon>Insecta</taxon>
        <taxon>Pterygota</taxon>
        <taxon>Neoptera</taxon>
        <taxon>Paraneoptera</taxon>
        <taxon>Hemiptera</taxon>
        <taxon>Sternorrhyncha</taxon>
        <taxon>Aleyrodoidea</taxon>
        <taxon>Aleyrodidae</taxon>
        <taxon>Aleyrodinae</taxon>
        <taxon>Bemisia</taxon>
    </lineage>
</organism>
<feature type="compositionally biased region" description="Pro residues" evidence="9">
    <location>
        <begin position="137"/>
        <end position="152"/>
    </location>
</feature>
<dbReference type="PANTHER" id="PTHR46179:SF13">
    <property type="entry name" value="C2H2-TYPE DOMAIN-CONTAINING PROTEIN"/>
    <property type="match status" value="1"/>
</dbReference>
<evidence type="ECO:0000313" key="11">
    <source>
        <dbReference type="EMBL" id="CAH0383749.1"/>
    </source>
</evidence>
<dbReference type="GO" id="GO:0006357">
    <property type="term" value="P:regulation of transcription by RNA polymerase II"/>
    <property type="evidence" value="ECO:0007669"/>
    <property type="project" value="TreeGrafter"/>
</dbReference>
<dbReference type="Pfam" id="PF00096">
    <property type="entry name" value="zf-C2H2"/>
    <property type="match status" value="1"/>
</dbReference>